<evidence type="ECO:0000313" key="4">
    <source>
        <dbReference type="Proteomes" id="UP000693970"/>
    </source>
</evidence>
<evidence type="ECO:0000256" key="2">
    <source>
        <dbReference type="SAM" id="SignalP"/>
    </source>
</evidence>
<feature type="transmembrane region" description="Helical" evidence="1">
    <location>
        <begin position="192"/>
        <end position="210"/>
    </location>
</feature>
<sequence length="378" mass="42991">MHNTSFLFLFWVMLSQQSGKCTAFRPRTQYTSSRRQELQIPDRAQTSRKTRFAVQQRNDCELIRSTSSFLTTLWQIPAEEAEISITTQQEADCLVSHILKGWNGIVTGKSIDSAKVRTFLFSSPADLIGTLAMIPLLIEAFRTALTGQFQQHAASYQLCVIASILCCFSHAQMSFDTPRDWRAPRLAEPRTVYEFSYLYLIPFSWLLWRITPTFPVSFECADTLMCSVLTLVTFYGFLYPFYGLRQFDQINGPLAPSSLDYQEKAKLLCTGNIAINGLACLFVPFAWSVCLQGTEWWNRVQDLHPYQGAFLGVSVLVAILGDMVGNWLLRVEEFGIIRDYNASLAIGIVSNYLLLLFPEILFNSFYIGGLSEVGFYWE</sequence>
<evidence type="ECO:0000313" key="3">
    <source>
        <dbReference type="EMBL" id="KAG7362954.1"/>
    </source>
</evidence>
<name>A0A9K3PZU3_9STRA</name>
<feature type="transmembrane region" description="Helical" evidence="1">
    <location>
        <begin position="153"/>
        <end position="171"/>
    </location>
</feature>
<reference evidence="3" key="1">
    <citation type="journal article" date="2021" name="Sci. Rep.">
        <title>Diploid genomic architecture of Nitzschia inconspicua, an elite biomass production diatom.</title>
        <authorList>
            <person name="Oliver A."/>
            <person name="Podell S."/>
            <person name="Pinowska A."/>
            <person name="Traller J.C."/>
            <person name="Smith S.R."/>
            <person name="McClure R."/>
            <person name="Beliaev A."/>
            <person name="Bohutskyi P."/>
            <person name="Hill E.A."/>
            <person name="Rabines A."/>
            <person name="Zheng H."/>
            <person name="Allen L.Z."/>
            <person name="Kuo A."/>
            <person name="Grigoriev I.V."/>
            <person name="Allen A.E."/>
            <person name="Hazlebeck D."/>
            <person name="Allen E.E."/>
        </authorList>
    </citation>
    <scope>NUCLEOTIDE SEQUENCE</scope>
    <source>
        <strain evidence="3">Hildebrandi</strain>
    </source>
</reference>
<protein>
    <submittedName>
        <fullName evidence="3">Uncharacterized protein</fullName>
    </submittedName>
</protein>
<dbReference type="OrthoDB" id="40605at2759"/>
<keyword evidence="2" id="KW-0732">Signal</keyword>
<feature type="chain" id="PRO_5039949695" evidence="2">
    <location>
        <begin position="24"/>
        <end position="378"/>
    </location>
</feature>
<keyword evidence="1" id="KW-1133">Transmembrane helix</keyword>
<feature type="transmembrane region" description="Helical" evidence="1">
    <location>
        <begin position="265"/>
        <end position="289"/>
    </location>
</feature>
<gene>
    <name evidence="3" type="ORF">IV203_026314</name>
</gene>
<dbReference type="EMBL" id="JAGRRH010000010">
    <property type="protein sequence ID" value="KAG7362954.1"/>
    <property type="molecule type" value="Genomic_DNA"/>
</dbReference>
<feature type="transmembrane region" description="Helical" evidence="1">
    <location>
        <begin position="222"/>
        <end position="244"/>
    </location>
</feature>
<feature type="transmembrane region" description="Helical" evidence="1">
    <location>
        <begin position="309"/>
        <end position="329"/>
    </location>
</feature>
<keyword evidence="4" id="KW-1185">Reference proteome</keyword>
<proteinExistence type="predicted"/>
<dbReference type="Proteomes" id="UP000693970">
    <property type="component" value="Unassembled WGS sequence"/>
</dbReference>
<keyword evidence="1" id="KW-0472">Membrane</keyword>
<organism evidence="3 4">
    <name type="scientific">Nitzschia inconspicua</name>
    <dbReference type="NCBI Taxonomy" id="303405"/>
    <lineage>
        <taxon>Eukaryota</taxon>
        <taxon>Sar</taxon>
        <taxon>Stramenopiles</taxon>
        <taxon>Ochrophyta</taxon>
        <taxon>Bacillariophyta</taxon>
        <taxon>Bacillariophyceae</taxon>
        <taxon>Bacillariophycidae</taxon>
        <taxon>Bacillariales</taxon>
        <taxon>Bacillariaceae</taxon>
        <taxon>Nitzschia</taxon>
    </lineage>
</organism>
<accession>A0A9K3PZU3</accession>
<evidence type="ECO:0000256" key="1">
    <source>
        <dbReference type="SAM" id="Phobius"/>
    </source>
</evidence>
<feature type="transmembrane region" description="Helical" evidence="1">
    <location>
        <begin position="341"/>
        <end position="367"/>
    </location>
</feature>
<reference evidence="3" key="2">
    <citation type="submission" date="2021-04" db="EMBL/GenBank/DDBJ databases">
        <authorList>
            <person name="Podell S."/>
        </authorList>
    </citation>
    <scope>NUCLEOTIDE SEQUENCE</scope>
    <source>
        <strain evidence="3">Hildebrandi</strain>
    </source>
</reference>
<feature type="signal peptide" evidence="2">
    <location>
        <begin position="1"/>
        <end position="23"/>
    </location>
</feature>
<keyword evidence="1" id="KW-0812">Transmembrane</keyword>
<dbReference type="AlphaFoldDB" id="A0A9K3PZU3"/>
<comment type="caution">
    <text evidence="3">The sequence shown here is derived from an EMBL/GenBank/DDBJ whole genome shotgun (WGS) entry which is preliminary data.</text>
</comment>